<proteinExistence type="inferred from homology"/>
<dbReference type="InterPro" id="IPR036388">
    <property type="entry name" value="WH-like_DNA-bd_sf"/>
</dbReference>
<dbReference type="SUPFAM" id="SSF88659">
    <property type="entry name" value="Sigma3 and sigma4 domains of RNA polymerase sigma factors"/>
    <property type="match status" value="1"/>
</dbReference>
<dbReference type="Gene3D" id="1.10.10.10">
    <property type="entry name" value="Winged helix-like DNA-binding domain superfamily/Winged helix DNA-binding domain"/>
    <property type="match status" value="1"/>
</dbReference>
<feature type="domain" description="RNA polymerase sigma factor 70 region 4 type 2" evidence="6">
    <location>
        <begin position="134"/>
        <end position="186"/>
    </location>
</feature>
<reference evidence="8" key="1">
    <citation type="submission" date="2016-10" db="EMBL/GenBank/DDBJ databases">
        <authorList>
            <person name="Varghese N."/>
            <person name="Submissions S."/>
        </authorList>
    </citation>
    <scope>NUCLEOTIDE SEQUENCE [LARGE SCALE GENOMIC DNA]</scope>
    <source>
        <strain evidence="8">DSM 18609</strain>
    </source>
</reference>
<dbReference type="Pfam" id="PF04542">
    <property type="entry name" value="Sigma70_r2"/>
    <property type="match status" value="1"/>
</dbReference>
<accession>A0A1G6WTA5</accession>
<dbReference type="InterPro" id="IPR007627">
    <property type="entry name" value="RNA_pol_sigma70_r2"/>
</dbReference>
<dbReference type="SUPFAM" id="SSF88946">
    <property type="entry name" value="Sigma2 domain of RNA polymerase sigma factors"/>
    <property type="match status" value="1"/>
</dbReference>
<dbReference type="CDD" id="cd06171">
    <property type="entry name" value="Sigma70_r4"/>
    <property type="match status" value="1"/>
</dbReference>
<comment type="similarity">
    <text evidence="1">Belongs to the sigma-70 factor family. ECF subfamily.</text>
</comment>
<evidence type="ECO:0000313" key="7">
    <source>
        <dbReference type="EMBL" id="SDD69051.1"/>
    </source>
</evidence>
<organism evidence="7 8">
    <name type="scientific">Pedobacter soli</name>
    <dbReference type="NCBI Taxonomy" id="390242"/>
    <lineage>
        <taxon>Bacteria</taxon>
        <taxon>Pseudomonadati</taxon>
        <taxon>Bacteroidota</taxon>
        <taxon>Sphingobacteriia</taxon>
        <taxon>Sphingobacteriales</taxon>
        <taxon>Sphingobacteriaceae</taxon>
        <taxon>Pedobacter</taxon>
    </lineage>
</organism>
<dbReference type="PANTHER" id="PTHR43133:SF46">
    <property type="entry name" value="RNA POLYMERASE SIGMA-70 FACTOR ECF SUBFAMILY"/>
    <property type="match status" value="1"/>
</dbReference>
<protein>
    <submittedName>
        <fullName evidence="7">RNA polymerase sigma-70 factor, ECF subfamily</fullName>
    </submittedName>
</protein>
<keyword evidence="8" id="KW-1185">Reference proteome</keyword>
<dbReference type="STRING" id="390242.SAMN04488024_107118"/>
<dbReference type="InterPro" id="IPR014284">
    <property type="entry name" value="RNA_pol_sigma-70_dom"/>
</dbReference>
<dbReference type="EMBL" id="FMZH01000007">
    <property type="protein sequence ID" value="SDD69051.1"/>
    <property type="molecule type" value="Genomic_DNA"/>
</dbReference>
<dbReference type="GO" id="GO:0006352">
    <property type="term" value="P:DNA-templated transcription initiation"/>
    <property type="evidence" value="ECO:0007669"/>
    <property type="project" value="InterPro"/>
</dbReference>
<keyword evidence="4" id="KW-0804">Transcription</keyword>
<dbReference type="InterPro" id="IPR039425">
    <property type="entry name" value="RNA_pol_sigma-70-like"/>
</dbReference>
<evidence type="ECO:0000256" key="2">
    <source>
        <dbReference type="ARBA" id="ARBA00023015"/>
    </source>
</evidence>
<dbReference type="Pfam" id="PF08281">
    <property type="entry name" value="Sigma70_r4_2"/>
    <property type="match status" value="1"/>
</dbReference>
<dbReference type="PANTHER" id="PTHR43133">
    <property type="entry name" value="RNA POLYMERASE ECF-TYPE SIGMA FACTO"/>
    <property type="match status" value="1"/>
</dbReference>
<name>A0A1G6WTA5_9SPHI</name>
<evidence type="ECO:0000256" key="4">
    <source>
        <dbReference type="ARBA" id="ARBA00023163"/>
    </source>
</evidence>
<evidence type="ECO:0000256" key="1">
    <source>
        <dbReference type="ARBA" id="ARBA00010641"/>
    </source>
</evidence>
<gene>
    <name evidence="7" type="ORF">SAMN04488024_107118</name>
</gene>
<dbReference type="InterPro" id="IPR013249">
    <property type="entry name" value="RNA_pol_sigma70_r4_t2"/>
</dbReference>
<sequence length="193" mass="22632">MDFKYKFKLLFVTSLNKIIFATYPYSGMNHREFVGFFNLHWAKVYSLALTMCANEAVAKDICQDIFLSIWTRSIIFDNDLEATKYLARSTKYQILNHFRNKKNVEEITDLNYSDNTEIRRYNPESILLNKELALQLEMMIAKLEEPSKSIFMLSREQNLTYKQIADEMGIAVKTVEKHISRALKELKSNLHPA</sequence>
<dbReference type="AlphaFoldDB" id="A0A1G6WTA5"/>
<evidence type="ECO:0000259" key="5">
    <source>
        <dbReference type="Pfam" id="PF04542"/>
    </source>
</evidence>
<evidence type="ECO:0000313" key="8">
    <source>
        <dbReference type="Proteomes" id="UP000199455"/>
    </source>
</evidence>
<dbReference type="Proteomes" id="UP000199455">
    <property type="component" value="Unassembled WGS sequence"/>
</dbReference>
<evidence type="ECO:0000259" key="6">
    <source>
        <dbReference type="Pfam" id="PF08281"/>
    </source>
</evidence>
<evidence type="ECO:0000256" key="3">
    <source>
        <dbReference type="ARBA" id="ARBA00023082"/>
    </source>
</evidence>
<dbReference type="GO" id="GO:0016987">
    <property type="term" value="F:sigma factor activity"/>
    <property type="evidence" value="ECO:0007669"/>
    <property type="project" value="UniProtKB-KW"/>
</dbReference>
<dbReference type="Gene3D" id="1.10.1740.10">
    <property type="match status" value="1"/>
</dbReference>
<keyword evidence="3" id="KW-0731">Sigma factor</keyword>
<feature type="domain" description="RNA polymerase sigma-70 region 2" evidence="5">
    <location>
        <begin position="40"/>
        <end position="102"/>
    </location>
</feature>
<dbReference type="InterPro" id="IPR013324">
    <property type="entry name" value="RNA_pol_sigma_r3/r4-like"/>
</dbReference>
<dbReference type="NCBIfam" id="TIGR02937">
    <property type="entry name" value="sigma70-ECF"/>
    <property type="match status" value="1"/>
</dbReference>
<keyword evidence="2" id="KW-0805">Transcription regulation</keyword>
<dbReference type="GO" id="GO:0003677">
    <property type="term" value="F:DNA binding"/>
    <property type="evidence" value="ECO:0007669"/>
    <property type="project" value="InterPro"/>
</dbReference>
<dbReference type="InterPro" id="IPR013325">
    <property type="entry name" value="RNA_pol_sigma_r2"/>
</dbReference>